<name>A0A136IUT1_9PEZI</name>
<dbReference type="InterPro" id="IPR056681">
    <property type="entry name" value="DUF7779"/>
</dbReference>
<organism evidence="3 4">
    <name type="scientific">Microdochium bolleyi</name>
    <dbReference type="NCBI Taxonomy" id="196109"/>
    <lineage>
        <taxon>Eukaryota</taxon>
        <taxon>Fungi</taxon>
        <taxon>Dikarya</taxon>
        <taxon>Ascomycota</taxon>
        <taxon>Pezizomycotina</taxon>
        <taxon>Sordariomycetes</taxon>
        <taxon>Xylariomycetidae</taxon>
        <taxon>Xylariales</taxon>
        <taxon>Microdochiaceae</taxon>
        <taxon>Microdochium</taxon>
    </lineage>
</organism>
<sequence>MKSTEEAPTSSRQGLSLSALALLLALSVHGPDMFQENILIEAVSGVDLKEYPADKSKYMEARQELIQSSLITRNTDLSFIKIHRLVQDVVRQRLDESELQAVLDAAVVLLSAVWSFFDESSELEADGLRQVQRYLPHAGCRRHLLRDKTPEVLRPGIAV</sequence>
<feature type="chain" id="PRO_5007293141" description="DUF7779 domain-containing protein" evidence="1">
    <location>
        <begin position="31"/>
        <end position="159"/>
    </location>
</feature>
<dbReference type="EMBL" id="KQ964257">
    <property type="protein sequence ID" value="KXJ88661.1"/>
    <property type="molecule type" value="Genomic_DNA"/>
</dbReference>
<protein>
    <recommendedName>
        <fullName evidence="2">DUF7779 domain-containing protein</fullName>
    </recommendedName>
</protein>
<evidence type="ECO:0000259" key="2">
    <source>
        <dbReference type="Pfam" id="PF25000"/>
    </source>
</evidence>
<feature type="signal peptide" evidence="1">
    <location>
        <begin position="1"/>
        <end position="30"/>
    </location>
</feature>
<keyword evidence="4" id="KW-1185">Reference proteome</keyword>
<dbReference type="OrthoDB" id="6161812at2759"/>
<proteinExistence type="predicted"/>
<evidence type="ECO:0000313" key="4">
    <source>
        <dbReference type="Proteomes" id="UP000070501"/>
    </source>
</evidence>
<reference evidence="4" key="1">
    <citation type="submission" date="2016-02" db="EMBL/GenBank/DDBJ databases">
        <title>Draft genome sequence of Microdochium bolleyi, a fungal endophyte of beachgrass.</title>
        <authorList>
            <consortium name="DOE Joint Genome Institute"/>
            <person name="David A.S."/>
            <person name="May G."/>
            <person name="Haridas S."/>
            <person name="Lim J."/>
            <person name="Wang M."/>
            <person name="Labutti K."/>
            <person name="Lipzen A."/>
            <person name="Barry K."/>
            <person name="Grigoriev I.V."/>
        </authorList>
    </citation>
    <scope>NUCLEOTIDE SEQUENCE [LARGE SCALE GENOMIC DNA]</scope>
    <source>
        <strain evidence="4">J235TASD1</strain>
    </source>
</reference>
<evidence type="ECO:0000256" key="1">
    <source>
        <dbReference type="SAM" id="SignalP"/>
    </source>
</evidence>
<gene>
    <name evidence="3" type="ORF">Micbo1qcDRAFT_213763</name>
</gene>
<evidence type="ECO:0000313" key="3">
    <source>
        <dbReference type="EMBL" id="KXJ88661.1"/>
    </source>
</evidence>
<dbReference type="Proteomes" id="UP000070501">
    <property type="component" value="Unassembled WGS sequence"/>
</dbReference>
<dbReference type="STRING" id="196109.A0A136IUT1"/>
<feature type="domain" description="DUF7779" evidence="2">
    <location>
        <begin position="13"/>
        <end position="98"/>
    </location>
</feature>
<keyword evidence="1" id="KW-0732">Signal</keyword>
<accession>A0A136IUT1</accession>
<dbReference type="InParanoid" id="A0A136IUT1"/>
<dbReference type="Pfam" id="PF25000">
    <property type="entry name" value="DUF7779"/>
    <property type="match status" value="1"/>
</dbReference>
<dbReference type="AlphaFoldDB" id="A0A136IUT1"/>